<keyword evidence="2" id="KW-1185">Reference proteome</keyword>
<dbReference type="Proteomes" id="UP000775872">
    <property type="component" value="Unassembled WGS sequence"/>
</dbReference>
<accession>A0A9N9ZKX4</accession>
<proteinExistence type="predicted"/>
<reference evidence="2" key="1">
    <citation type="submission" date="2019-06" db="EMBL/GenBank/DDBJ databases">
        <authorList>
            <person name="Broberg M."/>
        </authorList>
    </citation>
    <scope>NUCLEOTIDE SEQUENCE [LARGE SCALE GENOMIC DNA]</scope>
</reference>
<dbReference type="EMBL" id="CABFOC020000074">
    <property type="protein sequence ID" value="CAH0057163.1"/>
    <property type="molecule type" value="Genomic_DNA"/>
</dbReference>
<evidence type="ECO:0000313" key="2">
    <source>
        <dbReference type="Proteomes" id="UP000775872"/>
    </source>
</evidence>
<gene>
    <name evidence="1" type="ORF">CSOL1703_00006934</name>
</gene>
<evidence type="ECO:0000313" key="1">
    <source>
        <dbReference type="EMBL" id="CAH0057163.1"/>
    </source>
</evidence>
<comment type="caution">
    <text evidence="1">The sequence shown here is derived from an EMBL/GenBank/DDBJ whole genome shotgun (WGS) entry which is preliminary data.</text>
</comment>
<reference evidence="1 2" key="2">
    <citation type="submission" date="2021-10" db="EMBL/GenBank/DDBJ databases">
        <authorList>
            <person name="Piombo E."/>
        </authorList>
    </citation>
    <scope>NUCLEOTIDE SEQUENCE [LARGE SCALE GENOMIC DNA]</scope>
</reference>
<dbReference type="AlphaFoldDB" id="A0A9N9ZKX4"/>
<protein>
    <submittedName>
        <fullName evidence="1">Uncharacterized protein</fullName>
    </submittedName>
</protein>
<sequence length="153" mass="17210">MPITRRANHDIAKAYVMLFTRRAASYPNHKSKSDIGKAANHVISDACRREINVVIIFVSIFWFRMRLVKKYICGNALYRYGADPAYSVFFSAKFPFWHDLSLSGRVFGISLSTRHSPLTINLSGIGRCWFIRQCTAAFAFGGNVIAGCAISIH</sequence>
<name>A0A9N9ZKX4_9HYPO</name>
<organism evidence="1 2">
    <name type="scientific">Clonostachys solani</name>
    <dbReference type="NCBI Taxonomy" id="160281"/>
    <lineage>
        <taxon>Eukaryota</taxon>
        <taxon>Fungi</taxon>
        <taxon>Dikarya</taxon>
        <taxon>Ascomycota</taxon>
        <taxon>Pezizomycotina</taxon>
        <taxon>Sordariomycetes</taxon>
        <taxon>Hypocreomycetidae</taxon>
        <taxon>Hypocreales</taxon>
        <taxon>Bionectriaceae</taxon>
        <taxon>Clonostachys</taxon>
    </lineage>
</organism>